<keyword evidence="5" id="KW-1185">Reference proteome</keyword>
<dbReference type="Pfam" id="PF05130">
    <property type="entry name" value="FlgN"/>
    <property type="match status" value="1"/>
</dbReference>
<evidence type="ECO:0000256" key="1">
    <source>
        <dbReference type="ARBA" id="ARBA00002397"/>
    </source>
</evidence>
<name>A0ABU5DMA5_9BURK</name>
<evidence type="ECO:0000256" key="2">
    <source>
        <dbReference type="ARBA" id="ARBA00007703"/>
    </source>
</evidence>
<gene>
    <name evidence="4" type="ORF">SNE35_23180</name>
</gene>
<keyword evidence="3" id="KW-1005">Bacterial flagellum biogenesis</keyword>
<organism evidence="4 5">
    <name type="scientific">Roseateles agri</name>
    <dbReference type="NCBI Taxonomy" id="3098619"/>
    <lineage>
        <taxon>Bacteria</taxon>
        <taxon>Pseudomonadati</taxon>
        <taxon>Pseudomonadota</taxon>
        <taxon>Betaproteobacteria</taxon>
        <taxon>Burkholderiales</taxon>
        <taxon>Sphaerotilaceae</taxon>
        <taxon>Roseateles</taxon>
    </lineage>
</organism>
<sequence>MNLADILRLLLTDMQADLRSYARLHGLLDDQLAAITQQRGDELQGIATQVTALVDELDGRRDQRRRLVATMLGRKHELSMNEALERLPSKAASVLRDAWQALEQAVQLAKQLNARNCELIVEQHALMQRLLGSNQDTYAEL</sequence>
<comment type="caution">
    <text evidence="4">The sequence shown here is derived from an EMBL/GenBank/DDBJ whole genome shotgun (WGS) entry which is preliminary data.</text>
</comment>
<comment type="similarity">
    <text evidence="2">Belongs to the FlgN family.</text>
</comment>
<comment type="function">
    <text evidence="1">Required for the efficient initiation of filament assembly.</text>
</comment>
<dbReference type="RefSeq" id="WP_320425396.1">
    <property type="nucleotide sequence ID" value="NZ_JAXCLA010000008.1"/>
</dbReference>
<dbReference type="Gene3D" id="1.20.58.300">
    <property type="entry name" value="FlgN-like"/>
    <property type="match status" value="1"/>
</dbReference>
<dbReference type="EMBL" id="JAXCLA010000008">
    <property type="protein sequence ID" value="MDY0747426.1"/>
    <property type="molecule type" value="Genomic_DNA"/>
</dbReference>
<evidence type="ECO:0000313" key="5">
    <source>
        <dbReference type="Proteomes" id="UP001285263"/>
    </source>
</evidence>
<reference evidence="4 5" key="1">
    <citation type="submission" date="2023-11" db="EMBL/GenBank/DDBJ databases">
        <title>Paucibacter sp. nov., isolated from fresh soil in Korea.</title>
        <authorList>
            <person name="Le N.T.T."/>
        </authorList>
    </citation>
    <scope>NUCLEOTIDE SEQUENCE [LARGE SCALE GENOMIC DNA]</scope>
    <source>
        <strain evidence="4 5">R3-3</strain>
    </source>
</reference>
<accession>A0ABU5DMA5</accession>
<dbReference type="InterPro" id="IPR036679">
    <property type="entry name" value="FlgN-like_sf"/>
</dbReference>
<dbReference type="SUPFAM" id="SSF140566">
    <property type="entry name" value="FlgN-like"/>
    <property type="match status" value="1"/>
</dbReference>
<proteinExistence type="inferred from homology"/>
<protein>
    <submittedName>
        <fullName evidence="4">Flagellar protein FlgN</fullName>
    </submittedName>
</protein>
<keyword evidence="4" id="KW-0969">Cilium</keyword>
<evidence type="ECO:0000256" key="3">
    <source>
        <dbReference type="ARBA" id="ARBA00022795"/>
    </source>
</evidence>
<dbReference type="InterPro" id="IPR007809">
    <property type="entry name" value="FlgN-like"/>
</dbReference>
<keyword evidence="4" id="KW-0282">Flagellum</keyword>
<evidence type="ECO:0000313" key="4">
    <source>
        <dbReference type="EMBL" id="MDY0747426.1"/>
    </source>
</evidence>
<dbReference type="Proteomes" id="UP001285263">
    <property type="component" value="Unassembled WGS sequence"/>
</dbReference>
<keyword evidence="4" id="KW-0966">Cell projection</keyword>